<name>A0A917EQM1_9MICC</name>
<protein>
    <submittedName>
        <fullName evidence="1">Uncharacterized protein</fullName>
    </submittedName>
</protein>
<sequence>METGPAFLAESFDPPVGALAGDALGFGRVGGCPALFADTLNEQLPTAGTESGVTVGHGDLRTVDDLDIAHRTRRSLLRQ</sequence>
<dbReference type="Proteomes" id="UP000633136">
    <property type="component" value="Unassembled WGS sequence"/>
</dbReference>
<reference evidence="1" key="2">
    <citation type="submission" date="2020-09" db="EMBL/GenBank/DDBJ databases">
        <authorList>
            <person name="Sun Q."/>
            <person name="Zhou Y."/>
        </authorList>
    </citation>
    <scope>NUCLEOTIDE SEQUENCE</scope>
    <source>
        <strain evidence="1">CGMCC 1.15388</strain>
    </source>
</reference>
<dbReference type="EMBL" id="BMIS01000004">
    <property type="protein sequence ID" value="GGE67004.1"/>
    <property type="molecule type" value="Genomic_DNA"/>
</dbReference>
<evidence type="ECO:0000313" key="1">
    <source>
        <dbReference type="EMBL" id="GGE67004.1"/>
    </source>
</evidence>
<gene>
    <name evidence="1" type="ORF">GCM10011401_12940</name>
</gene>
<comment type="caution">
    <text evidence="1">The sequence shown here is derived from an EMBL/GenBank/DDBJ whole genome shotgun (WGS) entry which is preliminary data.</text>
</comment>
<dbReference type="AlphaFoldDB" id="A0A917EQM1"/>
<organism evidence="1 2">
    <name type="scientific">Nesterenkonia cremea</name>
    <dbReference type="NCBI Taxonomy" id="1882340"/>
    <lineage>
        <taxon>Bacteria</taxon>
        <taxon>Bacillati</taxon>
        <taxon>Actinomycetota</taxon>
        <taxon>Actinomycetes</taxon>
        <taxon>Micrococcales</taxon>
        <taxon>Micrococcaceae</taxon>
        <taxon>Nesterenkonia</taxon>
    </lineage>
</organism>
<reference evidence="1" key="1">
    <citation type="journal article" date="2014" name="Int. J. Syst. Evol. Microbiol.">
        <title>Complete genome sequence of Corynebacterium casei LMG S-19264T (=DSM 44701T), isolated from a smear-ripened cheese.</title>
        <authorList>
            <consortium name="US DOE Joint Genome Institute (JGI-PGF)"/>
            <person name="Walter F."/>
            <person name="Albersmeier A."/>
            <person name="Kalinowski J."/>
            <person name="Ruckert C."/>
        </authorList>
    </citation>
    <scope>NUCLEOTIDE SEQUENCE</scope>
    <source>
        <strain evidence="1">CGMCC 1.15388</strain>
    </source>
</reference>
<proteinExistence type="predicted"/>
<keyword evidence="2" id="KW-1185">Reference proteome</keyword>
<evidence type="ECO:0000313" key="2">
    <source>
        <dbReference type="Proteomes" id="UP000633136"/>
    </source>
</evidence>
<accession>A0A917EQM1</accession>